<dbReference type="SUPFAM" id="SSF49879">
    <property type="entry name" value="SMAD/FHA domain"/>
    <property type="match status" value="1"/>
</dbReference>
<reference evidence="2 3" key="1">
    <citation type="submission" date="2019-02" db="EMBL/GenBank/DDBJ databases">
        <title>Complete Genome Sequence and Methylome Analysis of free living Spirochaetas.</title>
        <authorList>
            <person name="Fomenkov A."/>
            <person name="Dubinina G."/>
            <person name="Leshcheva N."/>
            <person name="Mikheeva N."/>
            <person name="Grabovich M."/>
            <person name="Vincze T."/>
            <person name="Roberts R.J."/>
        </authorList>
    </citation>
    <scope>NUCLEOTIDE SEQUENCE [LARGE SCALE GENOMIC DNA]</scope>
    <source>
        <strain evidence="2 3">K2</strain>
    </source>
</reference>
<dbReference type="Pfam" id="PF00498">
    <property type="entry name" value="FHA"/>
    <property type="match status" value="1"/>
</dbReference>
<dbReference type="CDD" id="cd00060">
    <property type="entry name" value="FHA"/>
    <property type="match status" value="1"/>
</dbReference>
<dbReference type="Gene3D" id="2.60.200.20">
    <property type="match status" value="1"/>
</dbReference>
<dbReference type="InterPro" id="IPR008984">
    <property type="entry name" value="SMAD_FHA_dom_sf"/>
</dbReference>
<dbReference type="InterPro" id="IPR000253">
    <property type="entry name" value="FHA_dom"/>
</dbReference>
<proteinExistence type="predicted"/>
<dbReference type="OrthoDB" id="9816434at2"/>
<dbReference type="InterPro" id="IPR050923">
    <property type="entry name" value="Cell_Proc_Reg/RNA_Proc"/>
</dbReference>
<accession>A0A5C1QL69</accession>
<keyword evidence="3" id="KW-1185">Reference proteome</keyword>
<evidence type="ECO:0000259" key="1">
    <source>
        <dbReference type="PROSITE" id="PS50006"/>
    </source>
</evidence>
<sequence length="114" mass="13154">MKDETIIQDSPVGRRLRKIGQKNIRCLLFNGKEIKVTSKMTIGRDKQNDFVIDDGMVSRFHLEIQQIRHSYFVKDRNSSNGTWINGKRISGGKYIKLKPGDTLRVGSRIEMTMI</sequence>
<name>A0A5C1QL69_9SPIO</name>
<dbReference type="AlphaFoldDB" id="A0A5C1QL69"/>
<protein>
    <submittedName>
        <fullName evidence="2">FHA domain-containing protein</fullName>
    </submittedName>
</protein>
<feature type="domain" description="FHA" evidence="1">
    <location>
        <begin position="40"/>
        <end position="89"/>
    </location>
</feature>
<gene>
    <name evidence="2" type="ORF">EXM22_04875</name>
</gene>
<dbReference type="KEGG" id="ock:EXM22_04875"/>
<organism evidence="2 3">
    <name type="scientific">Oceanispirochaeta crateris</name>
    <dbReference type="NCBI Taxonomy" id="2518645"/>
    <lineage>
        <taxon>Bacteria</taxon>
        <taxon>Pseudomonadati</taxon>
        <taxon>Spirochaetota</taxon>
        <taxon>Spirochaetia</taxon>
        <taxon>Spirochaetales</taxon>
        <taxon>Spirochaetaceae</taxon>
        <taxon>Oceanispirochaeta</taxon>
    </lineage>
</organism>
<evidence type="ECO:0000313" key="2">
    <source>
        <dbReference type="EMBL" id="QEN07354.1"/>
    </source>
</evidence>
<dbReference type="PROSITE" id="PS50006">
    <property type="entry name" value="FHA_DOMAIN"/>
    <property type="match status" value="1"/>
</dbReference>
<dbReference type="SMART" id="SM00240">
    <property type="entry name" value="FHA"/>
    <property type="match status" value="1"/>
</dbReference>
<evidence type="ECO:0000313" key="3">
    <source>
        <dbReference type="Proteomes" id="UP000324209"/>
    </source>
</evidence>
<dbReference type="RefSeq" id="WP_149485435.1">
    <property type="nucleotide sequence ID" value="NZ_CP036150.1"/>
</dbReference>
<dbReference type="Proteomes" id="UP000324209">
    <property type="component" value="Chromosome"/>
</dbReference>
<dbReference type="EMBL" id="CP036150">
    <property type="protein sequence ID" value="QEN07354.1"/>
    <property type="molecule type" value="Genomic_DNA"/>
</dbReference>
<dbReference type="PANTHER" id="PTHR23308">
    <property type="entry name" value="NUCLEAR INHIBITOR OF PROTEIN PHOSPHATASE-1"/>
    <property type="match status" value="1"/>
</dbReference>